<dbReference type="Proteomes" id="UP000216052">
    <property type="component" value="Chromosome"/>
</dbReference>
<proteinExistence type="predicted"/>
<dbReference type="Pfam" id="PF19510">
    <property type="entry name" value="DUF6044"/>
    <property type="match status" value="1"/>
</dbReference>
<gene>
    <name evidence="2" type="ORF">SPACI_003190</name>
</gene>
<accession>A0ABZ3IXB1</accession>
<feature type="transmembrane region" description="Helical" evidence="1">
    <location>
        <begin position="104"/>
        <end position="123"/>
    </location>
</feature>
<feature type="transmembrane region" description="Helical" evidence="1">
    <location>
        <begin position="135"/>
        <end position="168"/>
    </location>
</feature>
<keyword evidence="3" id="KW-1185">Reference proteome</keyword>
<dbReference type="EMBL" id="CP155571">
    <property type="protein sequence ID" value="XFO70331.1"/>
    <property type="molecule type" value="Genomic_DNA"/>
</dbReference>
<evidence type="ECO:0008006" key="4">
    <source>
        <dbReference type="Google" id="ProtNLM"/>
    </source>
</evidence>
<evidence type="ECO:0000313" key="3">
    <source>
        <dbReference type="Proteomes" id="UP000216052"/>
    </source>
</evidence>
<dbReference type="RefSeq" id="WP_093793882.1">
    <property type="nucleotide sequence ID" value="NZ_CP155571.1"/>
</dbReference>
<reference evidence="2" key="1">
    <citation type="submission" date="2024-05" db="EMBL/GenBank/DDBJ databases">
        <title>Isolation and characterization of Sporomusa carbonis sp. nov., a carboxydotrophic hydrogenogen in the genus of Sporomusa isolated from a charcoal burning pile.</title>
        <authorList>
            <person name="Boeer T."/>
            <person name="Rosenbaum F."/>
            <person name="Eysell L."/>
            <person name="Mueller V."/>
            <person name="Daniel R."/>
            <person name="Poehlein A."/>
        </authorList>
    </citation>
    <scope>NUCLEOTIDE SEQUENCE [LARGE SCALE GENOMIC DNA]</scope>
    <source>
        <strain evidence="2">DSM 3132</strain>
    </source>
</reference>
<organism evidence="2 3">
    <name type="scientific">Sporomusa acidovorans (strain ATCC 49682 / DSM 3132 / Mol)</name>
    <dbReference type="NCBI Taxonomy" id="1123286"/>
    <lineage>
        <taxon>Bacteria</taxon>
        <taxon>Bacillati</taxon>
        <taxon>Bacillota</taxon>
        <taxon>Negativicutes</taxon>
        <taxon>Selenomonadales</taxon>
        <taxon>Sporomusaceae</taxon>
        <taxon>Sporomusa</taxon>
    </lineage>
</organism>
<name>A0ABZ3IXB1_SPOA4</name>
<sequence>MTHPFHNLHNYWAWITSHKAALFFSLLVAMYLAPFIILRQNAHFTINDNLDWITAWIVLVKSGKVFDLTGTVSQMLGELPRSCLPSGFNIITWLYMILPPFRAYLINLLLVHMTAYMGMYLLLKHYVLADNRQAWLVWAGAAAFATLPFYTVYGLSIAGQPLLFYAMLNAYYDRKMNTNVLIIVLFALYSSLPLAGVFILAVLGLAALYDYWRYRQPRPNFWGAIAFLTGCYVITEIWLFYNFFFSQGFLSSREEINRIVLGQSKDWSGVKALIADNLVNGQYHAVSLHKYILGIAVPLALLTGWRHRRELKAILVLLSIALAISAFYGFRYSEFFMSAVAGSSFFNAFQVQRFHWLHPIIWYIVFALCLKIVANIRYIGKILAAVLIALQLSYLFGNNIEYHLALKQHADISVIENEWLYENITYGQFFADSLFQQVDDYIGRPKEDYRIATIGIYPAITQYHGFYTLDGRLNIYPLAYKHAFRQIMAKELAKNPFWQKYFDDWGITCYIFPAELTYYEVRKSYQLKLNHLELDMEAFKRLGGEYILSAAEITNYRENGLEFLQKFSEDWSIWEIYLYRVR</sequence>
<feature type="transmembrane region" description="Helical" evidence="1">
    <location>
        <begin position="314"/>
        <end position="333"/>
    </location>
</feature>
<keyword evidence="1" id="KW-1133">Transmembrane helix</keyword>
<feature type="transmembrane region" description="Helical" evidence="1">
    <location>
        <begin position="353"/>
        <end position="373"/>
    </location>
</feature>
<protein>
    <recommendedName>
        <fullName evidence="4">Glycosyltransferase RgtA/B/C/D-like domain-containing protein</fullName>
    </recommendedName>
</protein>
<evidence type="ECO:0000313" key="2">
    <source>
        <dbReference type="EMBL" id="XFO70331.1"/>
    </source>
</evidence>
<dbReference type="InterPro" id="IPR046107">
    <property type="entry name" value="DUF6044"/>
</dbReference>
<feature type="transmembrane region" description="Helical" evidence="1">
    <location>
        <begin position="180"/>
        <end position="209"/>
    </location>
</feature>
<keyword evidence="1" id="KW-0472">Membrane</keyword>
<feature type="transmembrane region" description="Helical" evidence="1">
    <location>
        <begin position="378"/>
        <end position="397"/>
    </location>
</feature>
<keyword evidence="1" id="KW-0812">Transmembrane</keyword>
<feature type="transmembrane region" description="Helical" evidence="1">
    <location>
        <begin position="221"/>
        <end position="241"/>
    </location>
</feature>
<feature type="transmembrane region" description="Helical" evidence="1">
    <location>
        <begin position="20"/>
        <end position="38"/>
    </location>
</feature>
<evidence type="ECO:0000256" key="1">
    <source>
        <dbReference type="SAM" id="Phobius"/>
    </source>
</evidence>